<dbReference type="AlphaFoldDB" id="A0A8X6KCJ4"/>
<dbReference type="PRINTS" id="PR00014">
    <property type="entry name" value="FNTYPEIII"/>
</dbReference>
<dbReference type="GO" id="GO:0045202">
    <property type="term" value="C:synapse"/>
    <property type="evidence" value="ECO:0007669"/>
    <property type="project" value="TreeGrafter"/>
</dbReference>
<gene>
    <name evidence="4" type="primary">NCL1_19537</name>
    <name evidence="4" type="ORF">TNCT_317611</name>
</gene>
<dbReference type="PANTHER" id="PTHR13817:SF166">
    <property type="entry name" value="NEURONAL IGCAM-RELATED"/>
    <property type="match status" value="1"/>
</dbReference>
<dbReference type="InterPro" id="IPR036116">
    <property type="entry name" value="FN3_sf"/>
</dbReference>
<evidence type="ECO:0000259" key="3">
    <source>
        <dbReference type="PROSITE" id="PS50853"/>
    </source>
</evidence>
<reference evidence="4" key="1">
    <citation type="submission" date="2020-07" db="EMBL/GenBank/DDBJ databases">
        <title>Multicomponent nature underlies the extraordinary mechanical properties of spider dragline silk.</title>
        <authorList>
            <person name="Kono N."/>
            <person name="Nakamura H."/>
            <person name="Mori M."/>
            <person name="Yoshida Y."/>
            <person name="Ohtoshi R."/>
            <person name="Malay A.D."/>
            <person name="Moran D.A.P."/>
            <person name="Tomita M."/>
            <person name="Numata K."/>
            <person name="Arakawa K."/>
        </authorList>
    </citation>
    <scope>NUCLEOTIDE SEQUENCE</scope>
</reference>
<dbReference type="EMBL" id="BMAO01021125">
    <property type="protein sequence ID" value="GFQ71990.1"/>
    <property type="molecule type" value="Genomic_DNA"/>
</dbReference>
<feature type="region of interest" description="Disordered" evidence="2">
    <location>
        <begin position="222"/>
        <end position="250"/>
    </location>
</feature>
<keyword evidence="1" id="KW-0677">Repeat</keyword>
<dbReference type="Pfam" id="PF00041">
    <property type="entry name" value="fn3"/>
    <property type="match status" value="1"/>
</dbReference>
<evidence type="ECO:0000256" key="2">
    <source>
        <dbReference type="SAM" id="MobiDB-lite"/>
    </source>
</evidence>
<keyword evidence="5" id="KW-1185">Reference proteome</keyword>
<dbReference type="Proteomes" id="UP000887116">
    <property type="component" value="Unassembled WGS sequence"/>
</dbReference>
<comment type="caution">
    <text evidence="4">The sequence shown here is derived from an EMBL/GenBank/DDBJ whole genome shotgun (WGS) entry which is preliminary data.</text>
</comment>
<dbReference type="GO" id="GO:0007416">
    <property type="term" value="P:synapse assembly"/>
    <property type="evidence" value="ECO:0007669"/>
    <property type="project" value="TreeGrafter"/>
</dbReference>
<protein>
    <submittedName>
        <fullName evidence="4">Down syndrome cell adhesion molecule-like protein 1</fullName>
    </submittedName>
</protein>
<dbReference type="Gene3D" id="2.60.40.10">
    <property type="entry name" value="Immunoglobulins"/>
    <property type="match status" value="2"/>
</dbReference>
<dbReference type="CDD" id="cd00063">
    <property type="entry name" value="FN3"/>
    <property type="match status" value="1"/>
</dbReference>
<dbReference type="InterPro" id="IPR003961">
    <property type="entry name" value="FN3_dom"/>
</dbReference>
<dbReference type="SUPFAM" id="SSF49265">
    <property type="entry name" value="Fibronectin type III"/>
    <property type="match status" value="2"/>
</dbReference>
<dbReference type="GO" id="GO:0007156">
    <property type="term" value="P:homophilic cell adhesion via plasma membrane adhesion molecules"/>
    <property type="evidence" value="ECO:0007669"/>
    <property type="project" value="TreeGrafter"/>
</dbReference>
<dbReference type="PANTHER" id="PTHR13817">
    <property type="entry name" value="TITIN"/>
    <property type="match status" value="1"/>
</dbReference>
<evidence type="ECO:0000256" key="1">
    <source>
        <dbReference type="ARBA" id="ARBA00022737"/>
    </source>
</evidence>
<evidence type="ECO:0000313" key="5">
    <source>
        <dbReference type="Proteomes" id="UP000887116"/>
    </source>
</evidence>
<proteinExistence type="predicted"/>
<sequence length="280" mass="31264">MDSAFSKSPFTDISSDVILMCRLCDGSGCIEAKLMLMTKGFAFHRLKVSDMNILQEVFTSALCDEKPDIPQELRITRSTSRTIDISWSPPYSGNSRLLKYLLVYEEMSEIRDKISTGKNPSSDAKQVTIPPSETTWSINGLTPNTRYSIRISAVNALGESESSNPVEVATEEEGLLRGIQNEESKDKYVYKTLENKENFREERILTSLERNTKYIIRVQAFNSKGAGPPSDDVEGETLQEDPPRPPSLEVLGMTSSSVTLKWKKDTADTSPANGEFWVAK</sequence>
<organism evidence="4 5">
    <name type="scientific">Trichonephila clavata</name>
    <name type="common">Joro spider</name>
    <name type="synonym">Nephila clavata</name>
    <dbReference type="NCBI Taxonomy" id="2740835"/>
    <lineage>
        <taxon>Eukaryota</taxon>
        <taxon>Metazoa</taxon>
        <taxon>Ecdysozoa</taxon>
        <taxon>Arthropoda</taxon>
        <taxon>Chelicerata</taxon>
        <taxon>Arachnida</taxon>
        <taxon>Araneae</taxon>
        <taxon>Araneomorphae</taxon>
        <taxon>Entelegynae</taxon>
        <taxon>Araneoidea</taxon>
        <taxon>Nephilidae</taxon>
        <taxon>Trichonephila</taxon>
    </lineage>
</organism>
<feature type="domain" description="Fibronectin type-III" evidence="3">
    <location>
        <begin position="69"/>
        <end position="173"/>
    </location>
</feature>
<dbReference type="OrthoDB" id="6434742at2759"/>
<dbReference type="InterPro" id="IPR013783">
    <property type="entry name" value="Ig-like_fold"/>
</dbReference>
<name>A0A8X6KCJ4_TRICU</name>
<dbReference type="InterPro" id="IPR050964">
    <property type="entry name" value="Striated_Muscle_Regulatory"/>
</dbReference>
<dbReference type="SMART" id="SM00060">
    <property type="entry name" value="FN3"/>
    <property type="match status" value="2"/>
</dbReference>
<accession>A0A8X6KCJ4</accession>
<dbReference type="PROSITE" id="PS50853">
    <property type="entry name" value="FN3"/>
    <property type="match status" value="1"/>
</dbReference>
<evidence type="ECO:0000313" key="4">
    <source>
        <dbReference type="EMBL" id="GFQ71990.1"/>
    </source>
</evidence>